<dbReference type="InterPro" id="IPR053183">
    <property type="entry name" value="ASL1"/>
</dbReference>
<dbReference type="InterPro" id="IPR024655">
    <property type="entry name" value="Asl1_glyco_hydro_catalytic"/>
</dbReference>
<dbReference type="AlphaFoldDB" id="A0A1L7WZQ2"/>
<dbReference type="Pfam" id="PF11790">
    <property type="entry name" value="Glyco_hydro_cc"/>
    <property type="match status" value="1"/>
</dbReference>
<dbReference type="Proteomes" id="UP000184330">
    <property type="component" value="Unassembled WGS sequence"/>
</dbReference>
<dbReference type="PANTHER" id="PTHR34154:SF10">
    <property type="entry name" value="ASL1-LIKE GLYCOSYL HYDROLASE CATALYTIC DOMAIN-CONTAINING PROTEIN"/>
    <property type="match status" value="1"/>
</dbReference>
<reference evidence="3 4" key="1">
    <citation type="submission" date="2016-03" db="EMBL/GenBank/DDBJ databases">
        <authorList>
            <person name="Ploux O."/>
        </authorList>
    </citation>
    <scope>NUCLEOTIDE SEQUENCE [LARGE SCALE GENOMIC DNA]</scope>
    <source>
        <strain evidence="3 4">UAMH 11012</strain>
    </source>
</reference>
<dbReference type="EMBL" id="FJOG01000011">
    <property type="protein sequence ID" value="CZR58259.1"/>
    <property type="molecule type" value="Genomic_DNA"/>
</dbReference>
<feature type="signal peptide" evidence="1">
    <location>
        <begin position="1"/>
        <end position="18"/>
    </location>
</feature>
<proteinExistence type="predicted"/>
<feature type="domain" description="Asl1-like glycosyl hydrolase catalytic" evidence="2">
    <location>
        <begin position="70"/>
        <end position="218"/>
    </location>
</feature>
<dbReference type="OrthoDB" id="5985073at2759"/>
<evidence type="ECO:0000256" key="1">
    <source>
        <dbReference type="SAM" id="SignalP"/>
    </source>
</evidence>
<dbReference type="STRING" id="576137.A0A1L7WZQ2"/>
<keyword evidence="1" id="KW-0732">Signal</keyword>
<protein>
    <recommendedName>
        <fullName evidence="2">Asl1-like glycosyl hydrolase catalytic domain-containing protein</fullName>
    </recommendedName>
</protein>
<evidence type="ECO:0000313" key="3">
    <source>
        <dbReference type="EMBL" id="CZR58259.1"/>
    </source>
</evidence>
<feature type="chain" id="PRO_5012182738" description="Asl1-like glycosyl hydrolase catalytic domain-containing protein" evidence="1">
    <location>
        <begin position="19"/>
        <end position="235"/>
    </location>
</feature>
<dbReference type="GO" id="GO:0009277">
    <property type="term" value="C:fungal-type cell wall"/>
    <property type="evidence" value="ECO:0007669"/>
    <property type="project" value="TreeGrafter"/>
</dbReference>
<accession>A0A1L7WZQ2</accession>
<evidence type="ECO:0000259" key="2">
    <source>
        <dbReference type="Pfam" id="PF11790"/>
    </source>
</evidence>
<dbReference type="GO" id="GO:0071966">
    <property type="term" value="P:fungal-type cell wall polysaccharide metabolic process"/>
    <property type="evidence" value="ECO:0007669"/>
    <property type="project" value="TreeGrafter"/>
</dbReference>
<dbReference type="PANTHER" id="PTHR34154">
    <property type="entry name" value="ALKALI-SENSITIVE LINKAGE PROTEIN 1"/>
    <property type="match status" value="1"/>
</dbReference>
<evidence type="ECO:0000313" key="4">
    <source>
        <dbReference type="Proteomes" id="UP000184330"/>
    </source>
</evidence>
<organism evidence="3 4">
    <name type="scientific">Phialocephala subalpina</name>
    <dbReference type="NCBI Taxonomy" id="576137"/>
    <lineage>
        <taxon>Eukaryota</taxon>
        <taxon>Fungi</taxon>
        <taxon>Dikarya</taxon>
        <taxon>Ascomycota</taxon>
        <taxon>Pezizomycotina</taxon>
        <taxon>Leotiomycetes</taxon>
        <taxon>Helotiales</taxon>
        <taxon>Mollisiaceae</taxon>
        <taxon>Phialocephala</taxon>
        <taxon>Phialocephala fortinii species complex</taxon>
    </lineage>
</organism>
<name>A0A1L7WZQ2_9HELO</name>
<gene>
    <name evidence="3" type="ORF">PAC_08150</name>
</gene>
<sequence length="235" mass="25495">MKAFFATALVAVVTVALANLTRRSDAPYGDKKGLAYSNGALTSVLSTSGSTTWAYNWASTADAPLFQQIPIPWVLGYNEPDMTNANGGCDASPQAAYNAWGDDMFQFYDGGASLVCPAITSDNQPAASWGTLGPHVVERFYQHQAPEWRGAVAVQMQCSGTTLVNSFFGTTMLIWVTEFSPMPTSDVQLMSNFLDVAIPWLDAQSYIDRYSPFMADYFVTNDALNVAGETFVHTS</sequence>
<keyword evidence="4" id="KW-1185">Reference proteome</keyword>